<keyword evidence="3" id="KW-0862">Zinc</keyword>
<evidence type="ECO:0000259" key="6">
    <source>
        <dbReference type="Pfam" id="PF01258"/>
    </source>
</evidence>
<dbReference type="SUPFAM" id="SSF109635">
    <property type="entry name" value="DnaK suppressor protein DksA, alpha-hairpin domain"/>
    <property type="match status" value="1"/>
</dbReference>
<organism evidence="7 8">
    <name type="scientific">Luethyella okanaganae</name>
    <dbReference type="NCBI Taxonomy" id="69372"/>
    <lineage>
        <taxon>Bacteria</taxon>
        <taxon>Bacillati</taxon>
        <taxon>Actinomycetota</taxon>
        <taxon>Actinomycetes</taxon>
        <taxon>Micrococcales</taxon>
        <taxon>Microbacteriaceae</taxon>
        <taxon>Luethyella</taxon>
    </lineage>
</organism>
<dbReference type="Pfam" id="PF01258">
    <property type="entry name" value="zf-dskA_traR"/>
    <property type="match status" value="1"/>
</dbReference>
<dbReference type="RefSeq" id="WP_386733240.1">
    <property type="nucleotide sequence ID" value="NZ_JBHSTP010000004.1"/>
</dbReference>
<evidence type="ECO:0000256" key="3">
    <source>
        <dbReference type="ARBA" id="ARBA00022833"/>
    </source>
</evidence>
<evidence type="ECO:0000256" key="4">
    <source>
        <dbReference type="PROSITE-ProRule" id="PRU00510"/>
    </source>
</evidence>
<proteinExistence type="predicted"/>
<dbReference type="EMBL" id="JBHSTP010000004">
    <property type="protein sequence ID" value="MFC6357431.1"/>
    <property type="molecule type" value="Genomic_DNA"/>
</dbReference>
<evidence type="ECO:0000256" key="2">
    <source>
        <dbReference type="ARBA" id="ARBA00022771"/>
    </source>
</evidence>
<dbReference type="PROSITE" id="PS51128">
    <property type="entry name" value="ZF_DKSA_2"/>
    <property type="match status" value="1"/>
</dbReference>
<keyword evidence="8" id="KW-1185">Reference proteome</keyword>
<keyword evidence="1" id="KW-0479">Metal-binding</keyword>
<dbReference type="InterPro" id="IPR037187">
    <property type="entry name" value="DnaK_N"/>
</dbReference>
<dbReference type="InterPro" id="IPR000962">
    <property type="entry name" value="Znf_DskA_TraR"/>
</dbReference>
<evidence type="ECO:0000313" key="7">
    <source>
        <dbReference type="EMBL" id="MFC6357431.1"/>
    </source>
</evidence>
<feature type="zinc finger region" description="dksA C4-type" evidence="4">
    <location>
        <begin position="95"/>
        <end position="119"/>
    </location>
</feature>
<feature type="region of interest" description="Disordered" evidence="5">
    <location>
        <begin position="37"/>
        <end position="66"/>
    </location>
</feature>
<name>A0ABW1VHP2_9MICO</name>
<accession>A0ABW1VHP2</accession>
<sequence length="128" mass="13756">MPSAGLSAATLEHFDGVLHTQRDELLAELQQLDASLDDVRTARSGGSSDDENDPEGPTLSSEWSQMSGVHEDFAGKLAEIDSALSRIAEGNFGICARCGERIGRARLDARPSAEFCIDCARALEPRHT</sequence>
<gene>
    <name evidence="7" type="ORF">ACFQB0_15075</name>
</gene>
<reference evidence="8" key="1">
    <citation type="journal article" date="2019" name="Int. J. Syst. Evol. Microbiol.">
        <title>The Global Catalogue of Microorganisms (GCM) 10K type strain sequencing project: providing services to taxonomists for standard genome sequencing and annotation.</title>
        <authorList>
            <consortium name="The Broad Institute Genomics Platform"/>
            <consortium name="The Broad Institute Genome Sequencing Center for Infectious Disease"/>
            <person name="Wu L."/>
            <person name="Ma J."/>
        </authorList>
    </citation>
    <scope>NUCLEOTIDE SEQUENCE [LARGE SCALE GENOMIC DNA]</scope>
    <source>
        <strain evidence="8">CCUG 43304</strain>
    </source>
</reference>
<dbReference type="SUPFAM" id="SSF57716">
    <property type="entry name" value="Glucocorticoid receptor-like (DNA-binding domain)"/>
    <property type="match status" value="1"/>
</dbReference>
<dbReference type="PANTHER" id="PTHR33823">
    <property type="entry name" value="RNA POLYMERASE-BINDING TRANSCRIPTION FACTOR DKSA-RELATED"/>
    <property type="match status" value="1"/>
</dbReference>
<dbReference type="Proteomes" id="UP001596306">
    <property type="component" value="Unassembled WGS sequence"/>
</dbReference>
<keyword evidence="2" id="KW-0863">Zinc-finger</keyword>
<comment type="caution">
    <text evidence="7">The sequence shown here is derived from an EMBL/GenBank/DDBJ whole genome shotgun (WGS) entry which is preliminary data.</text>
</comment>
<feature type="domain" description="Zinc finger DksA/TraR C4-type" evidence="6">
    <location>
        <begin position="90"/>
        <end position="124"/>
    </location>
</feature>
<dbReference type="Gene3D" id="1.20.120.910">
    <property type="entry name" value="DksA, coiled-coil domain"/>
    <property type="match status" value="1"/>
</dbReference>
<evidence type="ECO:0000313" key="8">
    <source>
        <dbReference type="Proteomes" id="UP001596306"/>
    </source>
</evidence>
<evidence type="ECO:0000256" key="5">
    <source>
        <dbReference type="SAM" id="MobiDB-lite"/>
    </source>
</evidence>
<evidence type="ECO:0000256" key="1">
    <source>
        <dbReference type="ARBA" id="ARBA00022723"/>
    </source>
</evidence>
<protein>
    <submittedName>
        <fullName evidence="7">TraR/DksA family transcriptional regulator</fullName>
    </submittedName>
</protein>